<name>L0K4A5_HALHC</name>
<dbReference type="InterPro" id="IPR036554">
    <property type="entry name" value="GHMP_kinase_C_sf"/>
</dbReference>
<dbReference type="InterPro" id="IPR020568">
    <property type="entry name" value="Ribosomal_Su5_D2-typ_SF"/>
</dbReference>
<dbReference type="PATRIC" id="fig|748449.3.peg.78"/>
<dbReference type="InterPro" id="IPR014721">
    <property type="entry name" value="Ribsml_uS5_D2-typ_fold_subgr"/>
</dbReference>
<dbReference type="RefSeq" id="WP_015325840.1">
    <property type="nucleotide sequence ID" value="NC_019978.1"/>
</dbReference>
<comment type="pathway">
    <text evidence="9">Isoprenoid biosynthesis; isopentenyl diphosphate biosynthesis via DXP pathway; isopentenyl diphosphate from 1-deoxy-D-xylulose 5-phosphate: step 3/6.</text>
</comment>
<comment type="catalytic activity">
    <reaction evidence="9">
        <text>4-CDP-2-C-methyl-D-erythritol + ATP = 4-CDP-2-C-methyl-D-erythritol 2-phosphate + ADP + H(+)</text>
        <dbReference type="Rhea" id="RHEA:18437"/>
        <dbReference type="ChEBI" id="CHEBI:15378"/>
        <dbReference type="ChEBI" id="CHEBI:30616"/>
        <dbReference type="ChEBI" id="CHEBI:57823"/>
        <dbReference type="ChEBI" id="CHEBI:57919"/>
        <dbReference type="ChEBI" id="CHEBI:456216"/>
        <dbReference type="EC" id="2.7.1.148"/>
    </reaction>
</comment>
<evidence type="ECO:0000256" key="5">
    <source>
        <dbReference type="ARBA" id="ARBA00022741"/>
    </source>
</evidence>
<dbReference type="GO" id="GO:0005524">
    <property type="term" value="F:ATP binding"/>
    <property type="evidence" value="ECO:0007669"/>
    <property type="project" value="UniProtKB-UniRule"/>
</dbReference>
<keyword evidence="13" id="KW-1185">Reference proteome</keyword>
<keyword evidence="6 9" id="KW-0418">Kinase</keyword>
<dbReference type="InterPro" id="IPR004424">
    <property type="entry name" value="IspE"/>
</dbReference>
<keyword evidence="9" id="KW-0414">Isoprene biosynthesis</keyword>
<feature type="active site" evidence="9">
    <location>
        <position position="8"/>
    </location>
</feature>
<dbReference type="Gene3D" id="3.30.70.890">
    <property type="entry name" value="GHMP kinase, C-terminal domain"/>
    <property type="match status" value="1"/>
</dbReference>
<feature type="binding site" evidence="9">
    <location>
        <begin position="91"/>
        <end position="101"/>
    </location>
    <ligand>
        <name>ATP</name>
        <dbReference type="ChEBI" id="CHEBI:30616"/>
    </ligand>
</feature>
<evidence type="ECO:0000256" key="7">
    <source>
        <dbReference type="ARBA" id="ARBA00022840"/>
    </source>
</evidence>
<dbReference type="GO" id="GO:0016114">
    <property type="term" value="P:terpenoid biosynthetic process"/>
    <property type="evidence" value="ECO:0007669"/>
    <property type="project" value="UniProtKB-UniRule"/>
</dbReference>
<dbReference type="GO" id="GO:0050515">
    <property type="term" value="F:4-(cytidine 5'-diphospho)-2-C-methyl-D-erythritol kinase activity"/>
    <property type="evidence" value="ECO:0007669"/>
    <property type="project" value="UniProtKB-UniRule"/>
</dbReference>
<dbReference type="STRING" id="748449.Halha_0092"/>
<comment type="function">
    <text evidence="9">Catalyzes the phosphorylation of the position 2 hydroxy group of 4-diphosphocytidyl-2C-methyl-D-erythritol.</text>
</comment>
<feature type="active site" evidence="9">
    <location>
        <position position="133"/>
    </location>
</feature>
<dbReference type="Pfam" id="PF08544">
    <property type="entry name" value="GHMP_kinases_C"/>
    <property type="match status" value="1"/>
</dbReference>
<proteinExistence type="inferred from homology"/>
<dbReference type="EC" id="2.7.1.148" evidence="2 9"/>
<evidence type="ECO:0000259" key="11">
    <source>
        <dbReference type="Pfam" id="PF08544"/>
    </source>
</evidence>
<evidence type="ECO:0000313" key="13">
    <source>
        <dbReference type="Proteomes" id="UP000010880"/>
    </source>
</evidence>
<dbReference type="UniPathway" id="UPA00056">
    <property type="reaction ID" value="UER00094"/>
</dbReference>
<sequence>MDIQAYAKINLTLDVLDRRTDGYHIVKMIMQNISLYDNLSFSRGNSGIEITTNHPHLPTGPSNLVYKAAELLFNEFNLDGGLEIFIDKQIPVAAGLAGGSTNAAATLVAINKLWGLGLTKDQLATRGAQLGADIPFCIKGGTQLATGIGTQLKELPTCPKLYLVVVNPPLEVSTAQVYQNLTLDEVTKHPETTKVIKALEEKNKKMVINNLSNLLELTTFDLYQEVATLKDNVESLTNKALMSGSGPTVLGFVKNKSQAKAVQAKLQEELSSKHRILVAQTVNHGLLDS</sequence>
<feature type="domain" description="GHMP kinase C-terminal" evidence="11">
    <location>
        <begin position="196"/>
        <end position="270"/>
    </location>
</feature>
<dbReference type="SUPFAM" id="SSF54211">
    <property type="entry name" value="Ribosomal protein S5 domain 2-like"/>
    <property type="match status" value="1"/>
</dbReference>
<dbReference type="PANTHER" id="PTHR43527:SF2">
    <property type="entry name" value="4-DIPHOSPHOCYTIDYL-2-C-METHYL-D-ERYTHRITOL KINASE, CHLOROPLASTIC"/>
    <property type="match status" value="1"/>
</dbReference>
<dbReference type="eggNOG" id="COG1947">
    <property type="taxonomic scope" value="Bacteria"/>
</dbReference>
<dbReference type="InterPro" id="IPR013750">
    <property type="entry name" value="GHMP_kinase_C_dom"/>
</dbReference>
<dbReference type="GO" id="GO:0019288">
    <property type="term" value="P:isopentenyl diphosphate biosynthetic process, methylerythritol 4-phosphate pathway"/>
    <property type="evidence" value="ECO:0007669"/>
    <property type="project" value="UniProtKB-UniRule"/>
</dbReference>
<dbReference type="Proteomes" id="UP000010880">
    <property type="component" value="Chromosome"/>
</dbReference>
<evidence type="ECO:0000256" key="9">
    <source>
        <dbReference type="HAMAP-Rule" id="MF_00061"/>
    </source>
</evidence>
<dbReference type="OrthoDB" id="9809438at2"/>
<dbReference type="NCBIfam" id="TIGR00154">
    <property type="entry name" value="ispE"/>
    <property type="match status" value="1"/>
</dbReference>
<dbReference type="SUPFAM" id="SSF55060">
    <property type="entry name" value="GHMP Kinase, C-terminal domain"/>
    <property type="match status" value="1"/>
</dbReference>
<gene>
    <name evidence="9" type="primary">ispE</name>
    <name evidence="12" type="ordered locus">Halha_0092</name>
</gene>
<reference evidence="13" key="1">
    <citation type="submission" date="2012-02" db="EMBL/GenBank/DDBJ databases">
        <title>The complete genome of Halobacteroides halobius DSM 5150.</title>
        <authorList>
            <person name="Lucas S."/>
            <person name="Copeland A."/>
            <person name="Lapidus A."/>
            <person name="Glavina del Rio T."/>
            <person name="Dalin E."/>
            <person name="Tice H."/>
            <person name="Bruce D."/>
            <person name="Goodwin L."/>
            <person name="Pitluck S."/>
            <person name="Peters L."/>
            <person name="Mikhailova N."/>
            <person name="Gu W."/>
            <person name="Kyrpides N."/>
            <person name="Mavromatis K."/>
            <person name="Ivanova N."/>
            <person name="Brettin T."/>
            <person name="Detter J.C."/>
            <person name="Han C."/>
            <person name="Larimer F."/>
            <person name="Land M."/>
            <person name="Hauser L."/>
            <person name="Markowitz V."/>
            <person name="Cheng J.-F."/>
            <person name="Hugenholtz P."/>
            <person name="Woyke T."/>
            <person name="Wu D."/>
            <person name="Tindall B."/>
            <person name="Pomrenke H."/>
            <person name="Brambilla E."/>
            <person name="Klenk H.-P."/>
            <person name="Eisen J.A."/>
        </authorList>
    </citation>
    <scope>NUCLEOTIDE SEQUENCE [LARGE SCALE GENOMIC DNA]</scope>
    <source>
        <strain evidence="13">ATCC 35273 / DSM 5150 / MD-1</strain>
    </source>
</reference>
<dbReference type="InterPro" id="IPR006204">
    <property type="entry name" value="GHMP_kinase_N_dom"/>
</dbReference>
<dbReference type="PIRSF" id="PIRSF010376">
    <property type="entry name" value="IspE"/>
    <property type="match status" value="1"/>
</dbReference>
<dbReference type="EMBL" id="CP003359">
    <property type="protein sequence ID" value="AGB40112.1"/>
    <property type="molecule type" value="Genomic_DNA"/>
</dbReference>
<dbReference type="HOGENOM" id="CLU_053057_1_1_9"/>
<evidence type="ECO:0000313" key="12">
    <source>
        <dbReference type="EMBL" id="AGB40112.1"/>
    </source>
</evidence>
<evidence type="ECO:0000256" key="3">
    <source>
        <dbReference type="ARBA" id="ARBA00017473"/>
    </source>
</evidence>
<keyword evidence="5 9" id="KW-0547">Nucleotide-binding</keyword>
<dbReference type="Pfam" id="PF00288">
    <property type="entry name" value="GHMP_kinases_N"/>
    <property type="match status" value="1"/>
</dbReference>
<evidence type="ECO:0000256" key="8">
    <source>
        <dbReference type="ARBA" id="ARBA00032554"/>
    </source>
</evidence>
<keyword evidence="7 9" id="KW-0067">ATP-binding</keyword>
<dbReference type="AlphaFoldDB" id="L0K4A5"/>
<evidence type="ECO:0000256" key="6">
    <source>
        <dbReference type="ARBA" id="ARBA00022777"/>
    </source>
</evidence>
<keyword evidence="4 9" id="KW-0808">Transferase</keyword>
<dbReference type="PANTHER" id="PTHR43527">
    <property type="entry name" value="4-DIPHOSPHOCYTIDYL-2-C-METHYL-D-ERYTHRITOL KINASE, CHLOROPLASTIC"/>
    <property type="match status" value="1"/>
</dbReference>
<evidence type="ECO:0000256" key="2">
    <source>
        <dbReference type="ARBA" id="ARBA00012052"/>
    </source>
</evidence>
<feature type="domain" description="GHMP kinase N-terminal" evidence="10">
    <location>
        <begin position="63"/>
        <end position="141"/>
    </location>
</feature>
<dbReference type="KEGG" id="hhl:Halha_0092"/>
<evidence type="ECO:0000259" key="10">
    <source>
        <dbReference type="Pfam" id="PF00288"/>
    </source>
</evidence>
<dbReference type="HAMAP" id="MF_00061">
    <property type="entry name" value="IspE"/>
    <property type="match status" value="1"/>
</dbReference>
<comment type="similarity">
    <text evidence="1 9">Belongs to the GHMP kinase family. IspE subfamily.</text>
</comment>
<protein>
    <recommendedName>
        <fullName evidence="3 9">4-diphosphocytidyl-2-C-methyl-D-erythritol kinase</fullName>
        <shortName evidence="9">CMK</shortName>
        <ecNumber evidence="2 9">2.7.1.148</ecNumber>
    </recommendedName>
    <alternativeName>
        <fullName evidence="8 9">4-(cytidine-5'-diphospho)-2-C-methyl-D-erythritol kinase</fullName>
    </alternativeName>
</protein>
<evidence type="ECO:0000256" key="4">
    <source>
        <dbReference type="ARBA" id="ARBA00022679"/>
    </source>
</evidence>
<evidence type="ECO:0000256" key="1">
    <source>
        <dbReference type="ARBA" id="ARBA00009684"/>
    </source>
</evidence>
<organism evidence="12 13">
    <name type="scientific">Halobacteroides halobius (strain ATCC 35273 / DSM 5150 / MD-1)</name>
    <dbReference type="NCBI Taxonomy" id="748449"/>
    <lineage>
        <taxon>Bacteria</taxon>
        <taxon>Bacillati</taxon>
        <taxon>Bacillota</taxon>
        <taxon>Clostridia</taxon>
        <taxon>Halanaerobiales</taxon>
        <taxon>Halobacteroidaceae</taxon>
        <taxon>Halobacteroides</taxon>
    </lineage>
</organism>
<accession>L0K4A5</accession>
<dbReference type="Gene3D" id="3.30.230.10">
    <property type="match status" value="1"/>
</dbReference>